<evidence type="ECO:0000256" key="5">
    <source>
        <dbReference type="ARBA" id="ARBA00023089"/>
    </source>
</evidence>
<dbReference type="Gramene" id="Tc06v2_t008930.6">
    <property type="protein sequence ID" value="Tc06v2_p008930.6"/>
    <property type="gene ID" value="Tc06v2_g008930"/>
</dbReference>
<dbReference type="RefSeq" id="XP_017978676.1">
    <property type="nucleotide sequence ID" value="XM_018123187.1"/>
</dbReference>
<evidence type="ECO:0000256" key="6">
    <source>
        <dbReference type="SAM" id="Coils"/>
    </source>
</evidence>
<dbReference type="GeneID" id="18596117"/>
<dbReference type="GO" id="GO:0030154">
    <property type="term" value="P:cell differentiation"/>
    <property type="evidence" value="ECO:0007669"/>
    <property type="project" value="UniProtKB-KW"/>
</dbReference>
<keyword evidence="5" id="KW-0287">Flowering</keyword>
<feature type="coiled-coil region" evidence="6">
    <location>
        <begin position="51"/>
        <end position="78"/>
    </location>
</feature>
<accession>A0AB32WL54</accession>
<evidence type="ECO:0000256" key="4">
    <source>
        <dbReference type="ARBA" id="ARBA00023054"/>
    </source>
</evidence>
<feature type="coiled-coil region" evidence="6">
    <location>
        <begin position="121"/>
        <end position="155"/>
    </location>
</feature>
<evidence type="ECO:0000256" key="7">
    <source>
        <dbReference type="SAM" id="MobiDB-lite"/>
    </source>
</evidence>
<evidence type="ECO:0000256" key="2">
    <source>
        <dbReference type="ARBA" id="ARBA00022473"/>
    </source>
</evidence>
<gene>
    <name evidence="9" type="primary">LOC18596117</name>
</gene>
<reference evidence="8" key="1">
    <citation type="journal article" date="1997" name="Nucleic Acids Res.">
        <title>tRNAscan-SE: a program for improved detection of transfer RNA genes in genomic sequence.</title>
        <authorList>
            <person name="Lowe T.M."/>
            <person name="Eddy S.R."/>
        </authorList>
    </citation>
    <scope>NUCLEOTIDE SEQUENCE [LARGE SCALE GENOMIC DNA]</scope>
    <source>
        <strain evidence="8">r\B97-61/B2</strain>
    </source>
</reference>
<dbReference type="PANTHER" id="PTHR33405">
    <property type="entry name" value="PROTEIN FLX-LIKE 2"/>
    <property type="match status" value="1"/>
</dbReference>
<protein>
    <submittedName>
        <fullName evidence="9">Protein FLX-like 3</fullName>
    </submittedName>
</protein>
<reference evidence="9" key="2">
    <citation type="submission" date="2025-08" db="UniProtKB">
        <authorList>
            <consortium name="RefSeq"/>
        </authorList>
    </citation>
    <scope>IDENTIFICATION</scope>
</reference>
<dbReference type="InterPro" id="IPR040353">
    <property type="entry name" value="FLX/FLX-like"/>
</dbReference>
<dbReference type="Gene3D" id="1.20.5.170">
    <property type="match status" value="1"/>
</dbReference>
<dbReference type="AlphaFoldDB" id="A0AB32WL54"/>
<keyword evidence="2" id="KW-0217">Developmental protein</keyword>
<feature type="compositionally biased region" description="Basic and acidic residues" evidence="7">
    <location>
        <begin position="7"/>
        <end position="19"/>
    </location>
</feature>
<evidence type="ECO:0000256" key="3">
    <source>
        <dbReference type="ARBA" id="ARBA00022782"/>
    </source>
</evidence>
<dbReference type="KEGG" id="tcc:18596117"/>
<evidence type="ECO:0000313" key="8">
    <source>
        <dbReference type="Proteomes" id="UP000694886"/>
    </source>
</evidence>
<evidence type="ECO:0000256" key="1">
    <source>
        <dbReference type="ARBA" id="ARBA00005405"/>
    </source>
</evidence>
<dbReference type="PANTHER" id="PTHR33405:SF20">
    <property type="entry name" value="PROTEIN FLX-LIKE 3"/>
    <property type="match status" value="1"/>
</dbReference>
<keyword evidence="3" id="KW-0221">Differentiation</keyword>
<sequence length="275" mass="31448">MAGRNRIPREAFNDRRGFPPERPFLRGPPLPQPPPHPVLLEEELEMQHAEIRRLLTDNRRLVEDRMAMQQELGAAKEEIHRLNLVIGEIRVEQEVHSRELIEKGLKLEADIRATEPLKKEAVQLRTEVQKLKNVRQELTGQVQTLKQDVARLQVDNQQIPILRAEIDGLHQELMHARTAIDYEKKANIELMEQRQAMEKNMVSMAREVEKLRAELASVDGRPWAAGGPYGMKFNSSEGAFPAPYEGYGVHLGVADKGPFYGPGPAAWEKPRMTRR</sequence>
<feature type="compositionally biased region" description="Pro residues" evidence="7">
    <location>
        <begin position="20"/>
        <end position="33"/>
    </location>
</feature>
<dbReference type="Proteomes" id="UP000694886">
    <property type="component" value="Chromosome 6"/>
</dbReference>
<dbReference type="GO" id="GO:0009908">
    <property type="term" value="P:flower development"/>
    <property type="evidence" value="ECO:0007669"/>
    <property type="project" value="UniProtKB-KW"/>
</dbReference>
<evidence type="ECO:0000313" key="9">
    <source>
        <dbReference type="RefSeq" id="XP_017978676.1"/>
    </source>
</evidence>
<keyword evidence="4 6" id="KW-0175">Coiled coil</keyword>
<feature type="region of interest" description="Disordered" evidence="7">
    <location>
        <begin position="1"/>
        <end position="33"/>
    </location>
</feature>
<organism evidence="8 9">
    <name type="scientific">Theobroma cacao</name>
    <name type="common">Cacao</name>
    <name type="synonym">Cocoa</name>
    <dbReference type="NCBI Taxonomy" id="3641"/>
    <lineage>
        <taxon>Eukaryota</taxon>
        <taxon>Viridiplantae</taxon>
        <taxon>Streptophyta</taxon>
        <taxon>Embryophyta</taxon>
        <taxon>Tracheophyta</taxon>
        <taxon>Spermatophyta</taxon>
        <taxon>Magnoliopsida</taxon>
        <taxon>eudicotyledons</taxon>
        <taxon>Gunneridae</taxon>
        <taxon>Pentapetalae</taxon>
        <taxon>rosids</taxon>
        <taxon>malvids</taxon>
        <taxon>Malvales</taxon>
        <taxon>Malvaceae</taxon>
        <taxon>Byttnerioideae</taxon>
        <taxon>Theobroma</taxon>
    </lineage>
</organism>
<name>A0AB32WL54_THECC</name>
<comment type="similarity">
    <text evidence="1">Belongs to the FLX family.</text>
</comment>
<feature type="coiled-coil region" evidence="6">
    <location>
        <begin position="187"/>
        <end position="214"/>
    </location>
</feature>
<proteinExistence type="inferred from homology"/>